<dbReference type="Proteomes" id="UP000182544">
    <property type="component" value="Unassembled WGS sequence"/>
</dbReference>
<keyword evidence="1" id="KW-0479">Metal-binding</keyword>
<dbReference type="RefSeq" id="WP_084647902.1">
    <property type="nucleotide sequence ID" value="NZ_FPKV01000002.1"/>
</dbReference>
<keyword evidence="4" id="KW-0378">Hydrolase</keyword>
<gene>
    <name evidence="4" type="ORF">SAMN05428642_102192</name>
</gene>
<dbReference type="InterPro" id="IPR051610">
    <property type="entry name" value="GPI/OXD"/>
</dbReference>
<accession>A0A1K2IH79</accession>
<dbReference type="InterPro" id="IPR011051">
    <property type="entry name" value="RmlC_Cupin_sf"/>
</dbReference>
<keyword evidence="2" id="KW-0732">Signal</keyword>
<name>A0A1K2IH79_9FLAO</name>
<sequence length="258" mass="29230">MIKNIITLCACLLITSMFSQEDASRQEDNILKKEKIASGVYKFETNKLLMNGETTHFSNMELIVIQLNTNDSIHNFNDNIKEQIFIVKDGEIEVTIGENTKTIGPNSVAFVLPNDKIQIINTSNNPAIFYHMNYSPKALLNLDRGKNNAGSFIMDFDKLAYNEHDKGGIRNYFHTKTAAVEYYEMHLTNLNAGIKSHEPHTHHAAEIVLMIDGNTQMEIGDGIYQANKGDVYFLASDIPHAIENIGNKQCMYFAFQWD</sequence>
<dbReference type="Pfam" id="PF07883">
    <property type="entry name" value="Cupin_2"/>
    <property type="match status" value="1"/>
</dbReference>
<dbReference type="EMBL" id="FPKV01000002">
    <property type="protein sequence ID" value="SFZ91654.1"/>
    <property type="molecule type" value="Genomic_DNA"/>
</dbReference>
<dbReference type="SUPFAM" id="SSF51182">
    <property type="entry name" value="RmlC-like cupins"/>
    <property type="match status" value="1"/>
</dbReference>
<dbReference type="CDD" id="cd02209">
    <property type="entry name" value="cupin_XRE_C"/>
    <property type="match status" value="1"/>
</dbReference>
<reference evidence="4 5" key="1">
    <citation type="submission" date="2016-10" db="EMBL/GenBank/DDBJ databases">
        <authorList>
            <person name="de Groot N.N."/>
        </authorList>
    </citation>
    <scope>NUCLEOTIDE SEQUENCE [LARGE SCALE GENOMIC DNA]</scope>
    <source>
        <strain evidence="4 5">DSM 18180</strain>
    </source>
</reference>
<dbReference type="OrthoDB" id="1413132at2"/>
<dbReference type="PANTHER" id="PTHR35848:SF6">
    <property type="entry name" value="CUPIN TYPE-2 DOMAIN-CONTAINING PROTEIN"/>
    <property type="match status" value="1"/>
</dbReference>
<dbReference type="GO" id="GO:0016787">
    <property type="term" value="F:hydrolase activity"/>
    <property type="evidence" value="ECO:0007669"/>
    <property type="project" value="UniProtKB-KW"/>
</dbReference>
<dbReference type="InterPro" id="IPR013096">
    <property type="entry name" value="Cupin_2"/>
</dbReference>
<dbReference type="GO" id="GO:0046872">
    <property type="term" value="F:metal ion binding"/>
    <property type="evidence" value="ECO:0007669"/>
    <property type="project" value="UniProtKB-KW"/>
</dbReference>
<evidence type="ECO:0000256" key="2">
    <source>
        <dbReference type="SAM" id="SignalP"/>
    </source>
</evidence>
<feature type="signal peptide" evidence="2">
    <location>
        <begin position="1"/>
        <end position="19"/>
    </location>
</feature>
<feature type="chain" id="PRO_5012430762" evidence="2">
    <location>
        <begin position="20"/>
        <end position="258"/>
    </location>
</feature>
<protein>
    <submittedName>
        <fullName evidence="4">(S)-ureidoglycine aminohydrolase</fullName>
    </submittedName>
</protein>
<keyword evidence="5" id="KW-1185">Reference proteome</keyword>
<evidence type="ECO:0000313" key="4">
    <source>
        <dbReference type="EMBL" id="SFZ91654.1"/>
    </source>
</evidence>
<evidence type="ECO:0000313" key="5">
    <source>
        <dbReference type="Proteomes" id="UP000182544"/>
    </source>
</evidence>
<feature type="domain" description="Cupin type-2" evidence="3">
    <location>
        <begin position="189"/>
        <end position="253"/>
    </location>
</feature>
<organism evidence="4 5">
    <name type="scientific">Flaviramulus basaltis</name>
    <dbReference type="NCBI Taxonomy" id="369401"/>
    <lineage>
        <taxon>Bacteria</taxon>
        <taxon>Pseudomonadati</taxon>
        <taxon>Bacteroidota</taxon>
        <taxon>Flavobacteriia</taxon>
        <taxon>Flavobacteriales</taxon>
        <taxon>Flavobacteriaceae</taxon>
        <taxon>Flaviramulus</taxon>
    </lineage>
</organism>
<proteinExistence type="predicted"/>
<dbReference type="AlphaFoldDB" id="A0A1K2IH79"/>
<dbReference type="PANTHER" id="PTHR35848">
    <property type="entry name" value="OXALATE-BINDING PROTEIN"/>
    <property type="match status" value="1"/>
</dbReference>
<dbReference type="InterPro" id="IPR014710">
    <property type="entry name" value="RmlC-like_jellyroll"/>
</dbReference>
<evidence type="ECO:0000259" key="3">
    <source>
        <dbReference type="Pfam" id="PF07883"/>
    </source>
</evidence>
<evidence type="ECO:0000256" key="1">
    <source>
        <dbReference type="ARBA" id="ARBA00022723"/>
    </source>
</evidence>
<dbReference type="Gene3D" id="2.60.120.10">
    <property type="entry name" value="Jelly Rolls"/>
    <property type="match status" value="1"/>
</dbReference>
<dbReference type="STRING" id="369401.SAMN05428642_102192"/>